<name>A0A0E9UDD9_ANGAN</name>
<keyword evidence="1" id="KW-0732">Signal</keyword>
<accession>A0A0E9UDD9</accession>
<feature type="signal peptide" evidence="1">
    <location>
        <begin position="1"/>
        <end position="18"/>
    </location>
</feature>
<organism evidence="2">
    <name type="scientific">Anguilla anguilla</name>
    <name type="common">European freshwater eel</name>
    <name type="synonym">Muraena anguilla</name>
    <dbReference type="NCBI Taxonomy" id="7936"/>
    <lineage>
        <taxon>Eukaryota</taxon>
        <taxon>Metazoa</taxon>
        <taxon>Chordata</taxon>
        <taxon>Craniata</taxon>
        <taxon>Vertebrata</taxon>
        <taxon>Euteleostomi</taxon>
        <taxon>Actinopterygii</taxon>
        <taxon>Neopterygii</taxon>
        <taxon>Teleostei</taxon>
        <taxon>Anguilliformes</taxon>
        <taxon>Anguillidae</taxon>
        <taxon>Anguilla</taxon>
    </lineage>
</organism>
<feature type="chain" id="PRO_5002433133" evidence="1">
    <location>
        <begin position="19"/>
        <end position="58"/>
    </location>
</feature>
<protein>
    <submittedName>
        <fullName evidence="2">Uncharacterized protein</fullName>
    </submittedName>
</protein>
<dbReference type="AlphaFoldDB" id="A0A0E9UDD9"/>
<evidence type="ECO:0000256" key="1">
    <source>
        <dbReference type="SAM" id="SignalP"/>
    </source>
</evidence>
<evidence type="ECO:0000313" key="2">
    <source>
        <dbReference type="EMBL" id="JAH63884.1"/>
    </source>
</evidence>
<reference evidence="2" key="1">
    <citation type="submission" date="2014-11" db="EMBL/GenBank/DDBJ databases">
        <authorList>
            <person name="Amaro Gonzalez C."/>
        </authorList>
    </citation>
    <scope>NUCLEOTIDE SEQUENCE</scope>
</reference>
<dbReference type="EMBL" id="GBXM01044693">
    <property type="protein sequence ID" value="JAH63884.1"/>
    <property type="molecule type" value="Transcribed_RNA"/>
</dbReference>
<proteinExistence type="predicted"/>
<sequence>MNLKQILLLLIIQYSVFQTFQTKSYSLLYFLVCLKHILEGSVGPLGNKFVYYYKYCIA</sequence>
<reference evidence="2" key="2">
    <citation type="journal article" date="2015" name="Fish Shellfish Immunol.">
        <title>Early steps in the European eel (Anguilla anguilla)-Vibrio vulnificus interaction in the gills: Role of the RtxA13 toxin.</title>
        <authorList>
            <person name="Callol A."/>
            <person name="Pajuelo D."/>
            <person name="Ebbesson L."/>
            <person name="Teles M."/>
            <person name="MacKenzie S."/>
            <person name="Amaro C."/>
        </authorList>
    </citation>
    <scope>NUCLEOTIDE SEQUENCE</scope>
</reference>